<dbReference type="EMBL" id="BGPR01050224">
    <property type="protein sequence ID" value="GBO27242.1"/>
    <property type="molecule type" value="Genomic_DNA"/>
</dbReference>
<protein>
    <submittedName>
        <fullName evidence="1">Uncharacterized protein</fullName>
    </submittedName>
</protein>
<dbReference type="Proteomes" id="UP000499080">
    <property type="component" value="Unassembled WGS sequence"/>
</dbReference>
<evidence type="ECO:0000313" key="2">
    <source>
        <dbReference type="Proteomes" id="UP000499080"/>
    </source>
</evidence>
<sequence length="137" mass="15223">MEQTKGEVGIPTSLDFHSSRSAIKVKSDPSRRAINVHVGALGRGNVRGSPTGEIREGRVLSPEMENTPCGGGRCGSMEIYRLLQMIPCDVTSYREEYKYRRVRTRNNNIFGVRAFLESLFGVLSAVRAGKLIDAKRH</sequence>
<dbReference type="AlphaFoldDB" id="A0A4Y2VRF7"/>
<organism evidence="1 2">
    <name type="scientific">Araneus ventricosus</name>
    <name type="common">Orbweaver spider</name>
    <name type="synonym">Epeira ventricosa</name>
    <dbReference type="NCBI Taxonomy" id="182803"/>
    <lineage>
        <taxon>Eukaryota</taxon>
        <taxon>Metazoa</taxon>
        <taxon>Ecdysozoa</taxon>
        <taxon>Arthropoda</taxon>
        <taxon>Chelicerata</taxon>
        <taxon>Arachnida</taxon>
        <taxon>Araneae</taxon>
        <taxon>Araneomorphae</taxon>
        <taxon>Entelegynae</taxon>
        <taxon>Araneoidea</taxon>
        <taxon>Araneidae</taxon>
        <taxon>Araneus</taxon>
    </lineage>
</organism>
<gene>
    <name evidence="1" type="ORF">AVEN_233636_1</name>
</gene>
<proteinExistence type="predicted"/>
<name>A0A4Y2VRF7_ARAVE</name>
<evidence type="ECO:0000313" key="1">
    <source>
        <dbReference type="EMBL" id="GBO27242.1"/>
    </source>
</evidence>
<keyword evidence="2" id="KW-1185">Reference proteome</keyword>
<accession>A0A4Y2VRF7</accession>
<reference evidence="1 2" key="1">
    <citation type="journal article" date="2019" name="Sci. Rep.">
        <title>Orb-weaving spider Araneus ventricosus genome elucidates the spidroin gene catalogue.</title>
        <authorList>
            <person name="Kono N."/>
            <person name="Nakamura H."/>
            <person name="Ohtoshi R."/>
            <person name="Moran D.A.P."/>
            <person name="Shinohara A."/>
            <person name="Yoshida Y."/>
            <person name="Fujiwara M."/>
            <person name="Mori M."/>
            <person name="Tomita M."/>
            <person name="Arakawa K."/>
        </authorList>
    </citation>
    <scope>NUCLEOTIDE SEQUENCE [LARGE SCALE GENOMIC DNA]</scope>
</reference>
<comment type="caution">
    <text evidence="1">The sequence shown here is derived from an EMBL/GenBank/DDBJ whole genome shotgun (WGS) entry which is preliminary data.</text>
</comment>